<organism evidence="2 3">
    <name type="scientific">Ascobolus immersus RN42</name>
    <dbReference type="NCBI Taxonomy" id="1160509"/>
    <lineage>
        <taxon>Eukaryota</taxon>
        <taxon>Fungi</taxon>
        <taxon>Dikarya</taxon>
        <taxon>Ascomycota</taxon>
        <taxon>Pezizomycotina</taxon>
        <taxon>Pezizomycetes</taxon>
        <taxon>Pezizales</taxon>
        <taxon>Ascobolaceae</taxon>
        <taxon>Ascobolus</taxon>
    </lineage>
</organism>
<reference evidence="2 3" key="1">
    <citation type="journal article" date="2018" name="Nat. Ecol. Evol.">
        <title>Pezizomycetes genomes reveal the molecular basis of ectomycorrhizal truffle lifestyle.</title>
        <authorList>
            <person name="Murat C."/>
            <person name="Payen T."/>
            <person name="Noel B."/>
            <person name="Kuo A."/>
            <person name="Morin E."/>
            <person name="Chen J."/>
            <person name="Kohler A."/>
            <person name="Krizsan K."/>
            <person name="Balestrini R."/>
            <person name="Da Silva C."/>
            <person name="Montanini B."/>
            <person name="Hainaut M."/>
            <person name="Levati E."/>
            <person name="Barry K.W."/>
            <person name="Belfiori B."/>
            <person name="Cichocki N."/>
            <person name="Clum A."/>
            <person name="Dockter R.B."/>
            <person name="Fauchery L."/>
            <person name="Guy J."/>
            <person name="Iotti M."/>
            <person name="Le Tacon F."/>
            <person name="Lindquist E.A."/>
            <person name="Lipzen A."/>
            <person name="Malagnac F."/>
            <person name="Mello A."/>
            <person name="Molinier V."/>
            <person name="Miyauchi S."/>
            <person name="Poulain J."/>
            <person name="Riccioni C."/>
            <person name="Rubini A."/>
            <person name="Sitrit Y."/>
            <person name="Splivallo R."/>
            <person name="Traeger S."/>
            <person name="Wang M."/>
            <person name="Zifcakova L."/>
            <person name="Wipf D."/>
            <person name="Zambonelli A."/>
            <person name="Paolocci F."/>
            <person name="Nowrousian M."/>
            <person name="Ottonello S."/>
            <person name="Baldrian P."/>
            <person name="Spatafora J.W."/>
            <person name="Henrissat B."/>
            <person name="Nagy L.G."/>
            <person name="Aury J.M."/>
            <person name="Wincker P."/>
            <person name="Grigoriev I.V."/>
            <person name="Bonfante P."/>
            <person name="Martin F.M."/>
        </authorList>
    </citation>
    <scope>NUCLEOTIDE SEQUENCE [LARGE SCALE GENOMIC DNA]</scope>
    <source>
        <strain evidence="2 3">RN42</strain>
    </source>
</reference>
<evidence type="ECO:0000256" key="1">
    <source>
        <dbReference type="SAM" id="SignalP"/>
    </source>
</evidence>
<dbReference type="EMBL" id="ML119735">
    <property type="protein sequence ID" value="RPA76889.1"/>
    <property type="molecule type" value="Genomic_DNA"/>
</dbReference>
<evidence type="ECO:0008006" key="4">
    <source>
        <dbReference type="Google" id="ProtNLM"/>
    </source>
</evidence>
<feature type="chain" id="PRO_5018017761" description="Extracellular membrane protein CFEM domain-containing protein" evidence="1">
    <location>
        <begin position="19"/>
        <end position="145"/>
    </location>
</feature>
<dbReference type="Proteomes" id="UP000275078">
    <property type="component" value="Unassembled WGS sequence"/>
</dbReference>
<proteinExistence type="predicted"/>
<keyword evidence="3" id="KW-1185">Reference proteome</keyword>
<evidence type="ECO:0000313" key="3">
    <source>
        <dbReference type="Proteomes" id="UP000275078"/>
    </source>
</evidence>
<protein>
    <recommendedName>
        <fullName evidence="4">Extracellular membrane protein CFEM domain-containing protein</fullName>
    </recommendedName>
</protein>
<keyword evidence="1" id="KW-0732">Signal</keyword>
<accession>A0A3N4HT62</accession>
<name>A0A3N4HT62_ASCIM</name>
<feature type="signal peptide" evidence="1">
    <location>
        <begin position="1"/>
        <end position="18"/>
    </location>
</feature>
<dbReference type="AlphaFoldDB" id="A0A3N4HT62"/>
<evidence type="ECO:0000313" key="2">
    <source>
        <dbReference type="EMBL" id="RPA76889.1"/>
    </source>
</evidence>
<gene>
    <name evidence="2" type="ORF">BJ508DRAFT_417388</name>
</gene>
<sequence length="145" mass="16018">MNLLLLLTILTLSTLAASSTTTIPNPAFSPLTTHFPPCFSPCITTYFLSLSNLTPECNLTGKLNDKPDWKCLCDIEKHIKPTEENDAKRKGIGEELGRCLDVGIHECSRWEREEWRVGVEVFGGFCEGVRTGKGANSSNGKWTLS</sequence>